<feature type="transmembrane region" description="Helical" evidence="1">
    <location>
        <begin position="78"/>
        <end position="96"/>
    </location>
</feature>
<organism evidence="2 3">
    <name type="scientific">Edaphosphingomonas laterariae</name>
    <dbReference type="NCBI Taxonomy" id="861865"/>
    <lineage>
        <taxon>Bacteria</taxon>
        <taxon>Pseudomonadati</taxon>
        <taxon>Pseudomonadota</taxon>
        <taxon>Alphaproteobacteria</taxon>
        <taxon>Sphingomonadales</taxon>
        <taxon>Rhizorhabdaceae</taxon>
        <taxon>Edaphosphingomonas</taxon>
    </lineage>
</organism>
<sequence length="183" mass="18558">MTNSLSTRGASTLWIMLLTIASTVTTLAFACATPFPALSALAALHMRRGDGIGLAVAAWVASQAVGFGLLGYPHDPSTLGWGAGLGLAAVASALVAHDVADRLAGRGFAIRLAAAYAAGFLAFKGVIAVFALKLGGLGISLSPTLMAEQFARNGAILVMLLLLYRGLVAIGVPGAPQARWKAA</sequence>
<dbReference type="RefSeq" id="WP_089220503.1">
    <property type="nucleotide sequence ID" value="NZ_FZOS01000019.1"/>
</dbReference>
<dbReference type="OrthoDB" id="8447539at2"/>
<feature type="transmembrane region" description="Helical" evidence="1">
    <location>
        <begin position="51"/>
        <end position="72"/>
    </location>
</feature>
<accession>A0A239HWF0</accession>
<dbReference type="EMBL" id="FZOS01000019">
    <property type="protein sequence ID" value="SNS85669.1"/>
    <property type="molecule type" value="Genomic_DNA"/>
</dbReference>
<evidence type="ECO:0000313" key="2">
    <source>
        <dbReference type="EMBL" id="SNS85669.1"/>
    </source>
</evidence>
<feature type="transmembrane region" description="Helical" evidence="1">
    <location>
        <begin position="12"/>
        <end position="44"/>
    </location>
</feature>
<evidence type="ECO:0000313" key="3">
    <source>
        <dbReference type="Proteomes" id="UP000198281"/>
    </source>
</evidence>
<name>A0A239HWF0_9SPHN</name>
<keyword evidence="3" id="KW-1185">Reference proteome</keyword>
<evidence type="ECO:0000256" key="1">
    <source>
        <dbReference type="SAM" id="Phobius"/>
    </source>
</evidence>
<feature type="transmembrane region" description="Helical" evidence="1">
    <location>
        <begin position="154"/>
        <end position="175"/>
    </location>
</feature>
<gene>
    <name evidence="2" type="ORF">SAMN06295912_11975</name>
</gene>
<proteinExistence type="predicted"/>
<keyword evidence="1" id="KW-0812">Transmembrane</keyword>
<evidence type="ECO:0008006" key="4">
    <source>
        <dbReference type="Google" id="ProtNLM"/>
    </source>
</evidence>
<reference evidence="3" key="1">
    <citation type="submission" date="2017-06" db="EMBL/GenBank/DDBJ databases">
        <authorList>
            <person name="Varghese N."/>
            <person name="Submissions S."/>
        </authorList>
    </citation>
    <scope>NUCLEOTIDE SEQUENCE [LARGE SCALE GENOMIC DNA]</scope>
    <source>
        <strain evidence="3">LNB2</strain>
    </source>
</reference>
<dbReference type="AlphaFoldDB" id="A0A239HWF0"/>
<dbReference type="Proteomes" id="UP000198281">
    <property type="component" value="Unassembled WGS sequence"/>
</dbReference>
<feature type="transmembrane region" description="Helical" evidence="1">
    <location>
        <begin position="108"/>
        <end position="134"/>
    </location>
</feature>
<keyword evidence="1" id="KW-1133">Transmembrane helix</keyword>
<protein>
    <recommendedName>
        <fullName evidence="4">Rod shape-determining protein MreD</fullName>
    </recommendedName>
</protein>
<keyword evidence="1" id="KW-0472">Membrane</keyword>